<dbReference type="GO" id="GO:0005886">
    <property type="term" value="C:plasma membrane"/>
    <property type="evidence" value="ECO:0007669"/>
    <property type="project" value="UniProtKB-SubCell"/>
</dbReference>
<keyword evidence="5 8" id="KW-1133">Transmembrane helix</keyword>
<feature type="region of interest" description="Disordered" evidence="7">
    <location>
        <begin position="603"/>
        <end position="643"/>
    </location>
</feature>
<dbReference type="PANTHER" id="PTHR30509:SF9">
    <property type="entry name" value="MULTIDRUG RESISTANCE PROTEIN MDTO"/>
    <property type="match status" value="1"/>
</dbReference>
<evidence type="ECO:0000256" key="1">
    <source>
        <dbReference type="ARBA" id="ARBA00004651"/>
    </source>
</evidence>
<feature type="compositionally biased region" description="Polar residues" evidence="7">
    <location>
        <begin position="611"/>
        <end position="620"/>
    </location>
</feature>
<dbReference type="PANTHER" id="PTHR30509">
    <property type="entry name" value="P-HYDROXYBENZOIC ACID EFFLUX PUMP SUBUNIT-RELATED"/>
    <property type="match status" value="1"/>
</dbReference>
<feature type="transmembrane region" description="Helical" evidence="8">
    <location>
        <begin position="363"/>
        <end position="388"/>
    </location>
</feature>
<feature type="transmembrane region" description="Helical" evidence="8">
    <location>
        <begin position="125"/>
        <end position="143"/>
    </location>
</feature>
<keyword evidence="6 8" id="KW-0472">Membrane</keyword>
<feature type="transmembrane region" description="Helical" evidence="8">
    <location>
        <begin position="451"/>
        <end position="471"/>
    </location>
</feature>
<comment type="caution">
    <text evidence="9">The sequence shown here is derived from an EMBL/GenBank/DDBJ whole genome shotgun (WGS) entry which is preliminary data.</text>
</comment>
<evidence type="ECO:0000313" key="9">
    <source>
        <dbReference type="EMBL" id="PZO88234.1"/>
    </source>
</evidence>
<proteinExistence type="predicted"/>
<dbReference type="EMBL" id="QFNN01000097">
    <property type="protein sequence ID" value="PZO88234.1"/>
    <property type="molecule type" value="Genomic_DNA"/>
</dbReference>
<evidence type="ECO:0000256" key="2">
    <source>
        <dbReference type="ARBA" id="ARBA00022448"/>
    </source>
</evidence>
<evidence type="ECO:0000256" key="7">
    <source>
        <dbReference type="SAM" id="MobiDB-lite"/>
    </source>
</evidence>
<dbReference type="Proteomes" id="UP000249066">
    <property type="component" value="Unassembled WGS sequence"/>
</dbReference>
<gene>
    <name evidence="9" type="ORF">DI623_13055</name>
</gene>
<feature type="transmembrane region" description="Helical" evidence="8">
    <location>
        <begin position="400"/>
        <end position="420"/>
    </location>
</feature>
<reference evidence="9 10" key="1">
    <citation type="submission" date="2017-08" db="EMBL/GenBank/DDBJ databases">
        <title>Infants hospitalized years apart are colonized by the same room-sourced microbial strains.</title>
        <authorList>
            <person name="Brooks B."/>
            <person name="Olm M.R."/>
            <person name="Firek B.A."/>
            <person name="Baker R."/>
            <person name="Thomas B.C."/>
            <person name="Morowitz M.J."/>
            <person name="Banfield J.F."/>
        </authorList>
    </citation>
    <scope>NUCLEOTIDE SEQUENCE [LARGE SCALE GENOMIC DNA]</scope>
    <source>
        <strain evidence="9">S2_018_000_R2_101</strain>
    </source>
</reference>
<keyword evidence="2" id="KW-0813">Transport</keyword>
<keyword evidence="4 8" id="KW-0812">Transmembrane</keyword>
<comment type="subcellular location">
    <subcellularLocation>
        <location evidence="1">Cell membrane</location>
        <topology evidence="1">Multi-pass membrane protein</topology>
    </subcellularLocation>
</comment>
<feature type="transmembrane region" description="Helical" evidence="8">
    <location>
        <begin position="427"/>
        <end position="445"/>
    </location>
</feature>
<name>A0A2W5A0V4_9SPHN</name>
<sequence>MARLAANPESGARATLSLLLEPTRDRIELAFRLALICMLTALVAQYYGTPDPALTAYIVFFLNRPERTTSLIFNLAFAVLVSIVIGLVLLLAMLVVDAPAWRVVAMATVSIVFLFLASASKLRPIGAILAMIVAYALDLLGFVPSGELATRALLYAWLFVGIPAGVSLVVNLFIAPAPLRLAECGIADRLRAAAAMLRDPDEAQLRRFEHYRDEGAGEILDRLRLAHVERTVAPATAPRLTAAAYSTAILMQQVDAIRAEAGVGMAWRDEAADTIEAMAGAFDKGGYPIGIEPPAGGDALPPDARALVQDFDAVLLHFADPPPEMQVAETIPPAAAKAGFFQSDAFTNPEHLRYAVKTTAAAMFCYFLYVLLDWPGIHTCLITCYIVALGTAGETVEKLSLRILGCLVGGAIGTAALIWLIPVLDSIWGLLVVVFAGALCGGWIAAGSPRIAYAGFQFAFAFFLCVIQGAGPAFDLTIARDRVIGILIGNLVVYLVFTRVWPVSVAQRIDQSFTALLAALAAFARLPLDARRRGAPALHARFSALRGDLALIPYEPASVRPAAGWMARRDEALDAVAALAQPLLLDGDARFWTPAAAQLERLARRPGEQPDSPSAQSTPCPLTRPIHETEVPGLLGGDAFSVM</sequence>
<evidence type="ECO:0000256" key="4">
    <source>
        <dbReference type="ARBA" id="ARBA00022692"/>
    </source>
</evidence>
<feature type="transmembrane region" description="Helical" evidence="8">
    <location>
        <begin position="100"/>
        <end position="118"/>
    </location>
</feature>
<organism evidence="9 10">
    <name type="scientific">Sphingomonas sanxanigenens</name>
    <dbReference type="NCBI Taxonomy" id="397260"/>
    <lineage>
        <taxon>Bacteria</taxon>
        <taxon>Pseudomonadati</taxon>
        <taxon>Pseudomonadota</taxon>
        <taxon>Alphaproteobacteria</taxon>
        <taxon>Sphingomonadales</taxon>
        <taxon>Sphingomonadaceae</taxon>
        <taxon>Sphingomonas</taxon>
    </lineage>
</organism>
<accession>A0A2W5A0V4</accession>
<evidence type="ECO:0000256" key="3">
    <source>
        <dbReference type="ARBA" id="ARBA00022475"/>
    </source>
</evidence>
<feature type="transmembrane region" description="Helical" evidence="8">
    <location>
        <begin position="70"/>
        <end position="94"/>
    </location>
</feature>
<evidence type="ECO:0000256" key="8">
    <source>
        <dbReference type="SAM" id="Phobius"/>
    </source>
</evidence>
<protein>
    <submittedName>
        <fullName evidence="9">Fusaric acid resistance protein</fullName>
    </submittedName>
</protein>
<evidence type="ECO:0000313" key="10">
    <source>
        <dbReference type="Proteomes" id="UP000249066"/>
    </source>
</evidence>
<dbReference type="Pfam" id="PF04632">
    <property type="entry name" value="FUSC"/>
    <property type="match status" value="1"/>
</dbReference>
<dbReference type="GO" id="GO:0022857">
    <property type="term" value="F:transmembrane transporter activity"/>
    <property type="evidence" value="ECO:0007669"/>
    <property type="project" value="InterPro"/>
</dbReference>
<dbReference type="InterPro" id="IPR006726">
    <property type="entry name" value="PHBA_efflux_AaeB/fusaric-R"/>
</dbReference>
<feature type="transmembrane region" description="Helical" evidence="8">
    <location>
        <begin position="483"/>
        <end position="503"/>
    </location>
</feature>
<keyword evidence="3" id="KW-1003">Cell membrane</keyword>
<feature type="transmembrane region" description="Helical" evidence="8">
    <location>
        <begin position="155"/>
        <end position="174"/>
    </location>
</feature>
<dbReference type="AlphaFoldDB" id="A0A2W5A0V4"/>
<evidence type="ECO:0000256" key="5">
    <source>
        <dbReference type="ARBA" id="ARBA00022989"/>
    </source>
</evidence>
<evidence type="ECO:0000256" key="6">
    <source>
        <dbReference type="ARBA" id="ARBA00023136"/>
    </source>
</evidence>